<dbReference type="Gene3D" id="2.40.170.20">
    <property type="entry name" value="TonB-dependent receptor, beta-barrel domain"/>
    <property type="match status" value="3"/>
</dbReference>
<dbReference type="InterPro" id="IPR000531">
    <property type="entry name" value="Beta-barrel_TonB"/>
</dbReference>
<feature type="domain" description="TonB-dependent receptor-like beta-barrel" evidence="15">
    <location>
        <begin position="363"/>
        <end position="775"/>
    </location>
</feature>
<keyword evidence="7" id="KW-0406">Ion transport</keyword>
<keyword evidence="17" id="KW-0675">Receptor</keyword>
<evidence type="ECO:0000256" key="8">
    <source>
        <dbReference type="ARBA" id="ARBA00023077"/>
    </source>
</evidence>
<dbReference type="PATRIC" id="fig|1549858.7.peg.339"/>
<evidence type="ECO:0000256" key="12">
    <source>
        <dbReference type="RuleBase" id="RU003357"/>
    </source>
</evidence>
<feature type="compositionally biased region" description="Polar residues" evidence="13">
    <location>
        <begin position="35"/>
        <end position="47"/>
    </location>
</feature>
<reference evidence="17 18" key="1">
    <citation type="submission" date="2015-01" db="EMBL/GenBank/DDBJ databases">
        <title>Genome of Sphingomonas taxi strain 30a.</title>
        <authorList>
            <person name="Eevers N."/>
            <person name="Van Hamme J."/>
            <person name="Bottos E."/>
            <person name="Weyens N."/>
            <person name="Vangronsveld J."/>
        </authorList>
    </citation>
    <scope>NUCLEOTIDE SEQUENCE [LARGE SCALE GENOMIC DNA]</scope>
    <source>
        <strain evidence="17 18">30a</strain>
    </source>
</reference>
<dbReference type="GeneID" id="93798102"/>
<evidence type="ECO:0000256" key="1">
    <source>
        <dbReference type="ARBA" id="ARBA00004571"/>
    </source>
</evidence>
<dbReference type="SUPFAM" id="SSF56935">
    <property type="entry name" value="Porins"/>
    <property type="match status" value="1"/>
</dbReference>
<keyword evidence="4" id="KW-0410">Iron transport</keyword>
<dbReference type="InterPro" id="IPR012910">
    <property type="entry name" value="Plug_dom"/>
</dbReference>
<comment type="subcellular location">
    <subcellularLocation>
        <location evidence="1 11">Cell outer membrane</location>
        <topology evidence="1 11">Multi-pass membrane protein</topology>
    </subcellularLocation>
</comment>
<keyword evidence="10 11" id="KW-0998">Cell outer membrane</keyword>
<evidence type="ECO:0000259" key="15">
    <source>
        <dbReference type="Pfam" id="PF00593"/>
    </source>
</evidence>
<feature type="domain" description="TonB-dependent receptor plug" evidence="16">
    <location>
        <begin position="74"/>
        <end position="181"/>
    </location>
</feature>
<keyword evidence="8 12" id="KW-0798">TonB box</keyword>
<dbReference type="EMBL" id="JXTP01000028">
    <property type="protein sequence ID" value="KIU28592.1"/>
    <property type="molecule type" value="Genomic_DNA"/>
</dbReference>
<evidence type="ECO:0000256" key="10">
    <source>
        <dbReference type="ARBA" id="ARBA00023237"/>
    </source>
</evidence>
<gene>
    <name evidence="17" type="ORF">SR41_07630</name>
</gene>
<proteinExistence type="inferred from homology"/>
<sequence length="986" mass="106339">MKKFELLAASALAMTAAMPAAAQTGATTSAQNTAPTNGPGQEATSAQSIDPNAASADTGIQDIVVTAQRQSQRLQDVPIAVSAFSADNIEKQQIVNPIALQQSLPSITFTKTGYTTSSFTIRGIGDLCVGVTCDQATAIHVNDMPLATTRLFESEFFDLERVEVLRGPQGTLFGRNATSGVVNFITAKPDLSGVHAAGEFEYGNYDSKRAKAMFNLPITDTLGIRVAGTYLKRDGYTFNTYDNSRIDDRDLYAIRGTLSWEPSSDTRIDLMGYYFREKDNRSRIQKQLCHRDPTGVLGCLPDTKSYETTNGLSTLAAVLTSTEFFNVNNPALGRFALQSLYGADPYAGVVNPADVRTVRLDYRPTYFADEEQYMVKIFHDFGPVNLNITGGYTRNSVDSTVDYNLAVEAPLANNAGLANLNALGRAGSPFAFLNGVRQTLIPNGPAGGVCQSAADPNNVGVYGGNAIGCFPQSLDFDRSRIQNRQFSAEAHIDSKFDGMFNFLLGGIYLDSLSKNNDYFVNAFGLDYASGILGAASSAAIPGVGGNAFLSTPFYRNDSPRFRLKSYGIFGETYFEFSKRAKLTLGLRYNHDDKFVQARNLTLNVLTPYGAQGIQNGFNYAQVDFDPTTPGIQDYARRNVSFGRLTGRAVFDYKIDDNKLLYASYSRGYKSGGINPPVAATFSVPTTFTPEQVDAFEIGSKNTFLNGALRLNVTGFYYKYKGLQLSRIVARTAVNDNVDANIYGLEAEAIVAPIPRFVVNMNASYLHTEITGNKALINPRLPSGGRTDTVIIKDITNASNCVVIPNAGGAAVSNGFVTAVNRAVGLQGPTAISGTGTTGAFGICSVLQAQAAATQTPVTVTDGVPVGLNGNKLPQAPMYKWSVGAQYTMDFGSGWSLVPRADLNYTGNFSASVFNMNVDRVPGYEVVNAQVQLNAPDDRFYLRAFVQNLTNNNAITGQAVADQSSGLYTNIFTIEPRRYGAAVGFKF</sequence>
<accession>A0A0D1MDK1</accession>
<dbReference type="PANTHER" id="PTHR32552:SF81">
    <property type="entry name" value="TONB-DEPENDENT OUTER MEMBRANE RECEPTOR"/>
    <property type="match status" value="1"/>
</dbReference>
<evidence type="ECO:0000256" key="6">
    <source>
        <dbReference type="ARBA" id="ARBA00023004"/>
    </source>
</evidence>
<comment type="caution">
    <text evidence="17">The sequence shown here is derived from an EMBL/GenBank/DDBJ whole genome shotgun (WGS) entry which is preliminary data.</text>
</comment>
<keyword evidence="6" id="KW-0408">Iron</keyword>
<evidence type="ECO:0000256" key="9">
    <source>
        <dbReference type="ARBA" id="ARBA00023136"/>
    </source>
</evidence>
<dbReference type="Proteomes" id="UP000033203">
    <property type="component" value="Unassembled WGS sequence"/>
</dbReference>
<evidence type="ECO:0000256" key="14">
    <source>
        <dbReference type="SAM" id="SignalP"/>
    </source>
</evidence>
<dbReference type="Pfam" id="PF00593">
    <property type="entry name" value="TonB_dep_Rec_b-barrel"/>
    <property type="match status" value="2"/>
</dbReference>
<evidence type="ECO:0000256" key="7">
    <source>
        <dbReference type="ARBA" id="ARBA00023065"/>
    </source>
</evidence>
<evidence type="ECO:0000256" key="3">
    <source>
        <dbReference type="ARBA" id="ARBA00022452"/>
    </source>
</evidence>
<evidence type="ECO:0000256" key="5">
    <source>
        <dbReference type="ARBA" id="ARBA00022692"/>
    </source>
</evidence>
<evidence type="ECO:0000256" key="13">
    <source>
        <dbReference type="SAM" id="MobiDB-lite"/>
    </source>
</evidence>
<evidence type="ECO:0000256" key="2">
    <source>
        <dbReference type="ARBA" id="ARBA00022448"/>
    </source>
</evidence>
<feature type="chain" id="PRO_5043926703" evidence="14">
    <location>
        <begin position="23"/>
        <end position="986"/>
    </location>
</feature>
<keyword evidence="5 11" id="KW-0812">Transmembrane</keyword>
<feature type="domain" description="TonB-dependent receptor-like beta-barrel" evidence="15">
    <location>
        <begin position="797"/>
        <end position="948"/>
    </location>
</feature>
<evidence type="ECO:0000256" key="4">
    <source>
        <dbReference type="ARBA" id="ARBA00022496"/>
    </source>
</evidence>
<evidence type="ECO:0000256" key="11">
    <source>
        <dbReference type="PROSITE-ProRule" id="PRU01360"/>
    </source>
</evidence>
<dbReference type="PROSITE" id="PS52016">
    <property type="entry name" value="TONB_DEPENDENT_REC_3"/>
    <property type="match status" value="1"/>
</dbReference>
<dbReference type="PANTHER" id="PTHR32552">
    <property type="entry name" value="FERRICHROME IRON RECEPTOR-RELATED"/>
    <property type="match status" value="1"/>
</dbReference>
<dbReference type="GO" id="GO:0009279">
    <property type="term" value="C:cell outer membrane"/>
    <property type="evidence" value="ECO:0007669"/>
    <property type="project" value="UniProtKB-SubCell"/>
</dbReference>
<protein>
    <submittedName>
        <fullName evidence="17">TonB-dependent receptor</fullName>
    </submittedName>
</protein>
<dbReference type="GO" id="GO:0006826">
    <property type="term" value="P:iron ion transport"/>
    <property type="evidence" value="ECO:0007669"/>
    <property type="project" value="UniProtKB-KW"/>
</dbReference>
<evidence type="ECO:0000313" key="17">
    <source>
        <dbReference type="EMBL" id="KIU28592.1"/>
    </source>
</evidence>
<feature type="region of interest" description="Disordered" evidence="13">
    <location>
        <begin position="26"/>
        <end position="47"/>
    </location>
</feature>
<dbReference type="InterPro" id="IPR036942">
    <property type="entry name" value="Beta-barrel_TonB_sf"/>
</dbReference>
<keyword evidence="9 11" id="KW-0472">Membrane</keyword>
<organism evidence="17 18">
    <name type="scientific">Sphingomonas melonis</name>
    <dbReference type="NCBI Taxonomy" id="152682"/>
    <lineage>
        <taxon>Bacteria</taxon>
        <taxon>Pseudomonadati</taxon>
        <taxon>Pseudomonadota</taxon>
        <taxon>Alphaproteobacteria</taxon>
        <taxon>Sphingomonadales</taxon>
        <taxon>Sphingomonadaceae</taxon>
        <taxon>Sphingomonas</taxon>
    </lineage>
</organism>
<name>A0A0D1MDK1_9SPHN</name>
<dbReference type="RefSeq" id="WP_017979358.1">
    <property type="nucleotide sequence ID" value="NZ_CP023705.1"/>
</dbReference>
<dbReference type="AlphaFoldDB" id="A0A0D1MDK1"/>
<evidence type="ECO:0000259" key="16">
    <source>
        <dbReference type="Pfam" id="PF07715"/>
    </source>
</evidence>
<feature type="signal peptide" evidence="14">
    <location>
        <begin position="1"/>
        <end position="22"/>
    </location>
</feature>
<evidence type="ECO:0000313" key="18">
    <source>
        <dbReference type="Proteomes" id="UP000033203"/>
    </source>
</evidence>
<comment type="similarity">
    <text evidence="11 12">Belongs to the TonB-dependent receptor family.</text>
</comment>
<keyword evidence="3 11" id="KW-1134">Transmembrane beta strand</keyword>
<keyword evidence="14" id="KW-0732">Signal</keyword>
<keyword evidence="2 11" id="KW-0813">Transport</keyword>
<dbReference type="InterPro" id="IPR039426">
    <property type="entry name" value="TonB-dep_rcpt-like"/>
</dbReference>
<dbReference type="Pfam" id="PF07715">
    <property type="entry name" value="Plug"/>
    <property type="match status" value="1"/>
</dbReference>